<comment type="caution">
    <text evidence="1">The sequence shown here is derived from an EMBL/GenBank/DDBJ whole genome shotgun (WGS) entry which is preliminary data.</text>
</comment>
<dbReference type="Proteomes" id="UP001523216">
    <property type="component" value="Unassembled WGS sequence"/>
</dbReference>
<dbReference type="EMBL" id="JAMQOL010000079">
    <property type="protein sequence ID" value="MCM4084575.1"/>
    <property type="molecule type" value="Genomic_DNA"/>
</dbReference>
<organism evidence="1 2">
    <name type="scientific">Paractinoplanes hotanensis</name>
    <dbReference type="NCBI Taxonomy" id="2906497"/>
    <lineage>
        <taxon>Bacteria</taxon>
        <taxon>Bacillati</taxon>
        <taxon>Actinomycetota</taxon>
        <taxon>Actinomycetes</taxon>
        <taxon>Micromonosporales</taxon>
        <taxon>Micromonosporaceae</taxon>
        <taxon>Paractinoplanes</taxon>
    </lineage>
</organism>
<protein>
    <recommendedName>
        <fullName evidence="3">SUKH-4 immunity protein of toxin-antitoxin system</fullName>
    </recommendedName>
</protein>
<reference evidence="1 2" key="1">
    <citation type="submission" date="2022-06" db="EMBL/GenBank/DDBJ databases">
        <title>Actinoplanes abujensis sp. nov., isolated from Nigerian arid soil.</title>
        <authorList>
            <person name="Ding P."/>
        </authorList>
    </citation>
    <scope>NUCLEOTIDE SEQUENCE [LARGE SCALE GENOMIC DNA]</scope>
    <source>
        <strain evidence="2">TRM88002</strain>
    </source>
</reference>
<evidence type="ECO:0000313" key="2">
    <source>
        <dbReference type="Proteomes" id="UP001523216"/>
    </source>
</evidence>
<proteinExistence type="predicted"/>
<name>A0ABT0YFU0_9ACTN</name>
<evidence type="ECO:0000313" key="1">
    <source>
        <dbReference type="EMBL" id="MCM4084575.1"/>
    </source>
</evidence>
<gene>
    <name evidence="1" type="ORF">LXN57_44290</name>
</gene>
<accession>A0ABT0YFU0</accession>
<keyword evidence="2" id="KW-1185">Reference proteome</keyword>
<evidence type="ECO:0008006" key="3">
    <source>
        <dbReference type="Google" id="ProtNLM"/>
    </source>
</evidence>
<dbReference type="RefSeq" id="WP_251804321.1">
    <property type="nucleotide sequence ID" value="NZ_JAMQOL010000079.1"/>
</dbReference>
<sequence length="180" mass="19864">MTSPIDPSGLGGTLADVVAALGRAQAPSGDQDEQELPIGTGDAADGRVRVRAVLPGRILLGQWLTADLDRFFLATLDALAMADDVARGEPPFEEWSSENYAVSFTPSALLITNLWVPGAEGEFPADVAQAAIEDYWRFLVAQPERPAVREHRPDLPEWQADLLRWEEKWGRTHPYRGRLF</sequence>